<proteinExistence type="predicted"/>
<reference evidence="1" key="1">
    <citation type="journal article" date="2020" name="Stud. Mycol.">
        <title>101 Dothideomycetes genomes: a test case for predicting lifestyles and emergence of pathogens.</title>
        <authorList>
            <person name="Haridas S."/>
            <person name="Albert R."/>
            <person name="Binder M."/>
            <person name="Bloem J."/>
            <person name="Labutti K."/>
            <person name="Salamov A."/>
            <person name="Andreopoulos B."/>
            <person name="Baker S."/>
            <person name="Barry K."/>
            <person name="Bills G."/>
            <person name="Bluhm B."/>
            <person name="Cannon C."/>
            <person name="Castanera R."/>
            <person name="Culley D."/>
            <person name="Daum C."/>
            <person name="Ezra D."/>
            <person name="Gonzalez J."/>
            <person name="Henrissat B."/>
            <person name="Kuo A."/>
            <person name="Liang C."/>
            <person name="Lipzen A."/>
            <person name="Lutzoni F."/>
            <person name="Magnuson J."/>
            <person name="Mondo S."/>
            <person name="Nolan M."/>
            <person name="Ohm R."/>
            <person name="Pangilinan J."/>
            <person name="Park H.-J."/>
            <person name="Ramirez L."/>
            <person name="Alfaro M."/>
            <person name="Sun H."/>
            <person name="Tritt A."/>
            <person name="Yoshinaga Y."/>
            <person name="Zwiers L.-H."/>
            <person name="Turgeon B."/>
            <person name="Goodwin S."/>
            <person name="Spatafora J."/>
            <person name="Crous P."/>
            <person name="Grigoriev I."/>
        </authorList>
    </citation>
    <scope>NUCLEOTIDE SEQUENCE</scope>
    <source>
        <strain evidence="1">CBS 116435</strain>
    </source>
</reference>
<accession>A0A9P4Q343</accession>
<keyword evidence="2" id="KW-1185">Reference proteome</keyword>
<name>A0A9P4Q343_9PEZI</name>
<evidence type="ECO:0000313" key="2">
    <source>
        <dbReference type="Proteomes" id="UP000799441"/>
    </source>
</evidence>
<dbReference type="AlphaFoldDB" id="A0A9P4Q343"/>
<gene>
    <name evidence="1" type="ORF">K431DRAFT_108021</name>
</gene>
<comment type="caution">
    <text evidence="1">The sequence shown here is derived from an EMBL/GenBank/DDBJ whole genome shotgun (WGS) entry which is preliminary data.</text>
</comment>
<dbReference type="EMBL" id="MU003808">
    <property type="protein sequence ID" value="KAF2719703.1"/>
    <property type="molecule type" value="Genomic_DNA"/>
</dbReference>
<evidence type="ECO:0000313" key="1">
    <source>
        <dbReference type="EMBL" id="KAF2719703.1"/>
    </source>
</evidence>
<sequence>MALCFATSSIGEMNPLVMILSQSRWTGCIRFLVACSTSDPAVALGASERKEGKAGASGSEFVGSESNVRGSMLSSSLSTGLSVGFGRMEYEVFRLPMTGDRRAFRYALRIRNARKLFSSGRWLLLYISDLKSLRLFLSLPYILFLDMSPTLRYADSAVFQKVSSYSRKFVTVPVKPYPDIDEKGRFFSNTPAQVYEGQVWRS</sequence>
<dbReference type="Proteomes" id="UP000799441">
    <property type="component" value="Unassembled WGS sequence"/>
</dbReference>
<protein>
    <submittedName>
        <fullName evidence="1">Uncharacterized protein</fullName>
    </submittedName>
</protein>
<organism evidence="1 2">
    <name type="scientific">Polychaeton citri CBS 116435</name>
    <dbReference type="NCBI Taxonomy" id="1314669"/>
    <lineage>
        <taxon>Eukaryota</taxon>
        <taxon>Fungi</taxon>
        <taxon>Dikarya</taxon>
        <taxon>Ascomycota</taxon>
        <taxon>Pezizomycotina</taxon>
        <taxon>Dothideomycetes</taxon>
        <taxon>Dothideomycetidae</taxon>
        <taxon>Capnodiales</taxon>
        <taxon>Capnodiaceae</taxon>
        <taxon>Polychaeton</taxon>
    </lineage>
</organism>